<dbReference type="EMBL" id="QQRD01000023">
    <property type="protein sequence ID" value="MXR56969.1"/>
    <property type="molecule type" value="Genomic_DNA"/>
</dbReference>
<dbReference type="Proteomes" id="UP001193441">
    <property type="component" value="Unassembled WGS sequence"/>
</dbReference>
<sequence length="77" mass="9017">GTTGQAVLELNSQDGGTRSFTLITNNQNQIAQNVTYERLFRINHGFGTKKEQNFDWIKKNQPYRSNLDVFWIKYFNT</sequence>
<proteinExistence type="predicted"/>
<comment type="caution">
    <text evidence="1">The sequence shown here is derived from an EMBL/GenBank/DDBJ whole genome shotgun (WGS) entry which is preliminary data.</text>
</comment>
<feature type="non-terminal residue" evidence="1">
    <location>
        <position position="1"/>
    </location>
</feature>
<evidence type="ECO:0000313" key="2">
    <source>
        <dbReference type="Proteomes" id="UP001193441"/>
    </source>
</evidence>
<organism evidence="1 2">
    <name type="scientific">Mesomycoplasma flocculare</name>
    <name type="common">Mycoplasma flocculare</name>
    <dbReference type="NCBI Taxonomy" id="2128"/>
    <lineage>
        <taxon>Bacteria</taxon>
        <taxon>Bacillati</taxon>
        <taxon>Mycoplasmatota</taxon>
        <taxon>Mycoplasmoidales</taxon>
        <taxon>Metamycoplasmataceae</taxon>
        <taxon>Mesomycoplasma</taxon>
    </lineage>
</organism>
<evidence type="ECO:0000313" key="1">
    <source>
        <dbReference type="EMBL" id="MXR56969.1"/>
    </source>
</evidence>
<reference evidence="1" key="1">
    <citation type="submission" date="2018-07" db="EMBL/GenBank/DDBJ databases">
        <title>Genetic characterization of Mycoplasma hyopneumoniae, M. hyorhinis and M. flocculare isolates through whole genome sequencing analysis: comparative analysis of sequence types and putative genes involved in virulence.</title>
        <authorList>
            <person name="Fourour S."/>
            <person name="Lucas P."/>
            <person name="Touzain F."/>
            <person name="Tocqueville V."/>
            <person name="Kempf I."/>
            <person name="Marois-Crehan C."/>
        </authorList>
    </citation>
    <scope>NUCLEOTIDE SEQUENCE</scope>
    <source>
        <strain evidence="1">MF22</strain>
    </source>
</reference>
<dbReference type="AlphaFoldDB" id="A0AAW9XAF6"/>
<protein>
    <submittedName>
        <fullName evidence="1">Site-specific DNA-methyltransferase</fullName>
    </submittedName>
</protein>
<name>A0AAW9XAF6_MESFC</name>
<feature type="non-terminal residue" evidence="1">
    <location>
        <position position="77"/>
    </location>
</feature>
<gene>
    <name evidence="1" type="ORF">DR094_03105</name>
</gene>
<accession>A0AAW9XAF6</accession>